<keyword evidence="5 6" id="KW-0472">Membrane</keyword>
<evidence type="ECO:0000313" key="8">
    <source>
        <dbReference type="Proteomes" id="UP000644699"/>
    </source>
</evidence>
<organism evidence="7 8">
    <name type="scientific">Aureimonas endophytica</name>
    <dbReference type="NCBI Taxonomy" id="2027858"/>
    <lineage>
        <taxon>Bacteria</taxon>
        <taxon>Pseudomonadati</taxon>
        <taxon>Pseudomonadota</taxon>
        <taxon>Alphaproteobacteria</taxon>
        <taxon>Hyphomicrobiales</taxon>
        <taxon>Aurantimonadaceae</taxon>
        <taxon>Aureimonas</taxon>
    </lineage>
</organism>
<evidence type="ECO:0000256" key="4">
    <source>
        <dbReference type="ARBA" id="ARBA00022989"/>
    </source>
</evidence>
<dbReference type="Pfam" id="PF04066">
    <property type="entry name" value="MrpF_PhaF"/>
    <property type="match status" value="1"/>
</dbReference>
<evidence type="ECO:0000256" key="6">
    <source>
        <dbReference type="SAM" id="Phobius"/>
    </source>
</evidence>
<protein>
    <recommendedName>
        <fullName evidence="9">Multiple resistance and pH regulation protein F</fullName>
    </recommendedName>
</protein>
<dbReference type="InterPro" id="IPR007208">
    <property type="entry name" value="MrpF/PhaF-like"/>
</dbReference>
<dbReference type="AlphaFoldDB" id="A0A916ZJV4"/>
<reference evidence="7" key="1">
    <citation type="journal article" date="2014" name="Int. J. Syst. Evol. Microbiol.">
        <title>Complete genome sequence of Corynebacterium casei LMG S-19264T (=DSM 44701T), isolated from a smear-ripened cheese.</title>
        <authorList>
            <consortium name="US DOE Joint Genome Institute (JGI-PGF)"/>
            <person name="Walter F."/>
            <person name="Albersmeier A."/>
            <person name="Kalinowski J."/>
            <person name="Ruckert C."/>
        </authorList>
    </citation>
    <scope>NUCLEOTIDE SEQUENCE</scope>
    <source>
        <strain evidence="7">CGMCC 1.15367</strain>
    </source>
</reference>
<feature type="transmembrane region" description="Helical" evidence="6">
    <location>
        <begin position="60"/>
        <end position="80"/>
    </location>
</feature>
<keyword evidence="2" id="KW-1003">Cell membrane</keyword>
<dbReference type="RefSeq" id="WP_188907933.1">
    <property type="nucleotide sequence ID" value="NZ_BMIQ01000002.1"/>
</dbReference>
<comment type="subcellular location">
    <subcellularLocation>
        <location evidence="1">Cell membrane</location>
        <topology evidence="1">Multi-pass membrane protein</topology>
    </subcellularLocation>
</comment>
<gene>
    <name evidence="7" type="ORF">GCM10011390_18600</name>
</gene>
<dbReference type="EMBL" id="BMIQ01000002">
    <property type="protein sequence ID" value="GGE00082.1"/>
    <property type="molecule type" value="Genomic_DNA"/>
</dbReference>
<evidence type="ECO:0000256" key="5">
    <source>
        <dbReference type="ARBA" id="ARBA00023136"/>
    </source>
</evidence>
<dbReference type="GO" id="GO:0015075">
    <property type="term" value="F:monoatomic ion transmembrane transporter activity"/>
    <property type="evidence" value="ECO:0007669"/>
    <property type="project" value="InterPro"/>
</dbReference>
<sequence>MSEVWSLFGLALLPALALGCLACARGTVAARIGAAQLLGTLAIVALLALSFAFDQASAIDLALALALLSPPAGLLVALFYERWL</sequence>
<evidence type="ECO:0008006" key="9">
    <source>
        <dbReference type="Google" id="ProtNLM"/>
    </source>
</evidence>
<proteinExistence type="predicted"/>
<keyword evidence="3 6" id="KW-0812">Transmembrane</keyword>
<comment type="caution">
    <text evidence="7">The sequence shown here is derived from an EMBL/GenBank/DDBJ whole genome shotgun (WGS) entry which is preliminary data.</text>
</comment>
<feature type="transmembrane region" description="Helical" evidence="6">
    <location>
        <begin position="32"/>
        <end position="53"/>
    </location>
</feature>
<accession>A0A916ZJV4</accession>
<keyword evidence="8" id="KW-1185">Reference proteome</keyword>
<dbReference type="GO" id="GO:0005886">
    <property type="term" value="C:plasma membrane"/>
    <property type="evidence" value="ECO:0007669"/>
    <property type="project" value="UniProtKB-SubCell"/>
</dbReference>
<keyword evidence="4 6" id="KW-1133">Transmembrane helix</keyword>
<evidence type="ECO:0000313" key="7">
    <source>
        <dbReference type="EMBL" id="GGE00082.1"/>
    </source>
</evidence>
<evidence type="ECO:0000256" key="1">
    <source>
        <dbReference type="ARBA" id="ARBA00004651"/>
    </source>
</evidence>
<reference evidence="7" key="2">
    <citation type="submission" date="2020-09" db="EMBL/GenBank/DDBJ databases">
        <authorList>
            <person name="Sun Q."/>
            <person name="Zhou Y."/>
        </authorList>
    </citation>
    <scope>NUCLEOTIDE SEQUENCE</scope>
    <source>
        <strain evidence="7">CGMCC 1.15367</strain>
    </source>
</reference>
<name>A0A916ZJV4_9HYPH</name>
<evidence type="ECO:0000256" key="3">
    <source>
        <dbReference type="ARBA" id="ARBA00022692"/>
    </source>
</evidence>
<evidence type="ECO:0000256" key="2">
    <source>
        <dbReference type="ARBA" id="ARBA00022475"/>
    </source>
</evidence>
<dbReference type="Proteomes" id="UP000644699">
    <property type="component" value="Unassembled WGS sequence"/>
</dbReference>